<organism evidence="1">
    <name type="scientific">uncultured Segetibacter sp</name>
    <dbReference type="NCBI Taxonomy" id="481133"/>
    <lineage>
        <taxon>Bacteria</taxon>
        <taxon>Pseudomonadati</taxon>
        <taxon>Bacteroidota</taxon>
        <taxon>Chitinophagia</taxon>
        <taxon>Chitinophagales</taxon>
        <taxon>Chitinophagaceae</taxon>
        <taxon>Segetibacter</taxon>
        <taxon>environmental samples</taxon>
    </lineage>
</organism>
<sequence>MIVNYTEGGWEIITQRAHGLLAAQLAMHWKLDERPERWTETLLAIAEHDDAEVELEGENLLTRQGGPLNFAMRNFELEHCERLSRFSITKSRYIALLTSVHMEFLYKKEEKTNEQARRFLEEQRKLQEGWRYELQLEKEAVEKIYSFLEWCDAFSLLICQQEVQPEHRAIEISQGPHGDTYQLYQVDNNKLTTEPWPFEPASFKVYFESRLISQLQFGDTAEFRQAFHKAKINETVWELVKSKVPDKTSKV</sequence>
<accession>A0A6J4RSD3</accession>
<name>A0A6J4RSD3_9BACT</name>
<evidence type="ECO:0000313" key="1">
    <source>
        <dbReference type="EMBL" id="CAA9480479.1"/>
    </source>
</evidence>
<reference evidence="1" key="1">
    <citation type="submission" date="2020-02" db="EMBL/GenBank/DDBJ databases">
        <authorList>
            <person name="Meier V. D."/>
        </authorList>
    </citation>
    <scope>NUCLEOTIDE SEQUENCE</scope>
    <source>
        <strain evidence="1">AVDCRST_MAG96</strain>
    </source>
</reference>
<evidence type="ECO:0008006" key="2">
    <source>
        <dbReference type="Google" id="ProtNLM"/>
    </source>
</evidence>
<protein>
    <recommendedName>
        <fullName evidence="2">DUF3891 family protein</fullName>
    </recommendedName>
</protein>
<dbReference type="EMBL" id="CADCVN010000370">
    <property type="protein sequence ID" value="CAA9480479.1"/>
    <property type="molecule type" value="Genomic_DNA"/>
</dbReference>
<proteinExistence type="predicted"/>
<gene>
    <name evidence="1" type="ORF">AVDCRST_MAG96-985</name>
</gene>
<dbReference type="InterPro" id="IPR024992">
    <property type="entry name" value="DUF3891"/>
</dbReference>
<dbReference type="Pfam" id="PF13030">
    <property type="entry name" value="DUF3891"/>
    <property type="match status" value="1"/>
</dbReference>
<dbReference type="AlphaFoldDB" id="A0A6J4RSD3"/>